<dbReference type="Pfam" id="PF03747">
    <property type="entry name" value="ADP_ribosyl_GH"/>
    <property type="match status" value="1"/>
</dbReference>
<accession>A0ABR6Z8E4</accession>
<dbReference type="Gene3D" id="1.10.4080.10">
    <property type="entry name" value="ADP-ribosylation/Crystallin J1"/>
    <property type="match status" value="1"/>
</dbReference>
<dbReference type="RefSeq" id="WP_186953383.1">
    <property type="nucleotide sequence ID" value="NZ_JACOFX010000003.1"/>
</dbReference>
<reference evidence="1 2" key="1">
    <citation type="submission" date="2020-08" db="EMBL/GenBank/DDBJ databases">
        <title>Novel species isolated from subtropical streams in China.</title>
        <authorList>
            <person name="Lu H."/>
        </authorList>
    </citation>
    <scope>NUCLEOTIDE SEQUENCE [LARGE SCALE GENOMIC DNA]</scope>
    <source>
        <strain evidence="1 2">NL8W</strain>
    </source>
</reference>
<dbReference type="EMBL" id="JACOFX010000003">
    <property type="protein sequence ID" value="MBC3907841.1"/>
    <property type="molecule type" value="Genomic_DNA"/>
</dbReference>
<name>A0ABR6Z8E4_9BURK</name>
<keyword evidence="2" id="KW-1185">Reference proteome</keyword>
<dbReference type="Proteomes" id="UP000646911">
    <property type="component" value="Unassembled WGS sequence"/>
</dbReference>
<sequence length="308" mass="33356">MQISLRKRYLGALAGLACGDAVGTTVEFSARGSFMPVTDMVGRGPFGLLPGEWTDDTSMALCLAESLLTKDGFDAKDQMGRYLNWWKWGYLSSTGLCFDIGNTVRAALSRYASSGEPYCGLDDPHTAGNGSLMRLAPVAMFGYPDVAAAVHYAAESSRTTHAAPEAMQCCQLLSALLCRLFAGCSKAELFVDVPFTPTEPKVLAISQAGFITKNRDEIRGSGYSVESLEASLWCFLHTDNFRDAILTATNLGDDADTTAAITGQLAGAYYGVEGIPPEWLERLAMREDILRIAEDLYTRFGSRQLTES</sequence>
<dbReference type="PANTHER" id="PTHR16222">
    <property type="entry name" value="ADP-RIBOSYLGLYCOHYDROLASE"/>
    <property type="match status" value="1"/>
</dbReference>
<evidence type="ECO:0000313" key="1">
    <source>
        <dbReference type="EMBL" id="MBC3907841.1"/>
    </source>
</evidence>
<organism evidence="1 2">
    <name type="scientific">Undibacterium umbellatum</name>
    <dbReference type="NCBI Taxonomy" id="2762300"/>
    <lineage>
        <taxon>Bacteria</taxon>
        <taxon>Pseudomonadati</taxon>
        <taxon>Pseudomonadota</taxon>
        <taxon>Betaproteobacteria</taxon>
        <taxon>Burkholderiales</taxon>
        <taxon>Oxalobacteraceae</taxon>
        <taxon>Undibacterium</taxon>
    </lineage>
</organism>
<evidence type="ECO:0000313" key="2">
    <source>
        <dbReference type="Proteomes" id="UP000646911"/>
    </source>
</evidence>
<dbReference type="SUPFAM" id="SSF101478">
    <property type="entry name" value="ADP-ribosylglycohydrolase"/>
    <property type="match status" value="1"/>
</dbReference>
<dbReference type="InterPro" id="IPR036705">
    <property type="entry name" value="Ribosyl_crysJ1_sf"/>
</dbReference>
<proteinExistence type="predicted"/>
<dbReference type="PANTHER" id="PTHR16222:SF12">
    <property type="entry name" value="ADP-RIBOSYLGLYCOHYDROLASE-RELATED"/>
    <property type="match status" value="1"/>
</dbReference>
<gene>
    <name evidence="1" type="ORF">H8L47_09690</name>
</gene>
<dbReference type="InterPro" id="IPR050792">
    <property type="entry name" value="ADP-ribosylglycohydrolase"/>
</dbReference>
<dbReference type="InterPro" id="IPR005502">
    <property type="entry name" value="Ribosyl_crysJ1"/>
</dbReference>
<comment type="caution">
    <text evidence="1">The sequence shown here is derived from an EMBL/GenBank/DDBJ whole genome shotgun (WGS) entry which is preliminary data.</text>
</comment>
<protein>
    <submittedName>
        <fullName evidence="1">ADP-ribosylglycohydrolase family protein</fullName>
    </submittedName>
</protein>